<proteinExistence type="predicted"/>
<keyword evidence="4" id="KW-1185">Reference proteome</keyword>
<gene>
    <name evidence="3" type="ORF">TL08_09890</name>
</gene>
<dbReference type="InterPro" id="IPR029058">
    <property type="entry name" value="AB_hydrolase_fold"/>
</dbReference>
<dbReference type="GO" id="GO:0016787">
    <property type="term" value="F:hydrolase activity"/>
    <property type="evidence" value="ECO:0007669"/>
    <property type="project" value="UniProtKB-KW"/>
</dbReference>
<feature type="chain" id="PRO_5042021474" evidence="1">
    <location>
        <begin position="27"/>
        <end position="395"/>
    </location>
</feature>
<dbReference type="Proteomes" id="UP000095210">
    <property type="component" value="Chromosome"/>
</dbReference>
<feature type="domain" description="DUF1023" evidence="2">
    <location>
        <begin position="147"/>
        <end position="332"/>
    </location>
</feature>
<keyword evidence="3" id="KW-0378">Hydrolase</keyword>
<evidence type="ECO:0000259" key="2">
    <source>
        <dbReference type="Pfam" id="PF06259"/>
    </source>
</evidence>
<reference evidence="4" key="1">
    <citation type="submission" date="2016-03" db="EMBL/GenBank/DDBJ databases">
        <title>Complete genome sequence of the type strain Actinoalloteichus hymeniacidonis DSM 45092.</title>
        <authorList>
            <person name="Schaffert L."/>
            <person name="Albersmeier A."/>
            <person name="Winkler A."/>
            <person name="Kalinowski J."/>
            <person name="Zotchev S."/>
            <person name="Ruckert C."/>
        </authorList>
    </citation>
    <scope>NUCLEOTIDE SEQUENCE [LARGE SCALE GENOMIC DNA]</scope>
    <source>
        <strain evidence="4">HPA177(T) (DSM 45092(T))</strain>
    </source>
</reference>
<sequence>MGFTRASLTALVAALVLPWCSGSVTGPEPAEPLPGAVAWSRHRVDGEALPDAEQAEPQTVADFLTDAGRQNTDELVERFPFVMGNLDGAPLRTRFAANRRAIALERARLAAVAADQSLSEPARSSARRTEAMYRRLAENRRPVLLFDPRGRGRYAEVHGDLANATHVAVVVPGTGISTRSFDPRSGHVGTPGAMAAELYRTQRALSPAASTAVVAWAGYATPQALGVGAATARYAEAGAEELRDLIDGLIAARSSPDAGHPTRSTTRVTLLCHSYGSVVCGRAAEKLPEAVHDIVVFGSPGMGVDTVTELHTDARLWAALGPSDWIRHVPNVRFLGFGHGRAPTSAAFGARRIPATDVRGHDGYLHRDTDTARRFAQISLDLVSEPHHTGADTHR</sequence>
<organism evidence="3 4">
    <name type="scientific">Actinoalloteichus hymeniacidonis</name>
    <dbReference type="NCBI Taxonomy" id="340345"/>
    <lineage>
        <taxon>Bacteria</taxon>
        <taxon>Bacillati</taxon>
        <taxon>Actinomycetota</taxon>
        <taxon>Actinomycetes</taxon>
        <taxon>Pseudonocardiales</taxon>
        <taxon>Pseudonocardiaceae</taxon>
        <taxon>Actinoalloteichus</taxon>
    </lineage>
</organism>
<protein>
    <submittedName>
        <fullName evidence="3">Alpha/beta hydrolase</fullName>
    </submittedName>
</protein>
<dbReference type="AlphaFoldDB" id="A0AAC9HP06"/>
<dbReference type="RefSeq" id="WP_069848307.1">
    <property type="nucleotide sequence ID" value="NZ_CP014859.1"/>
</dbReference>
<dbReference type="Pfam" id="PF06259">
    <property type="entry name" value="Abhydrolase_8"/>
    <property type="match status" value="1"/>
</dbReference>
<evidence type="ECO:0000313" key="3">
    <source>
        <dbReference type="EMBL" id="AOS62793.1"/>
    </source>
</evidence>
<evidence type="ECO:0000313" key="4">
    <source>
        <dbReference type="Proteomes" id="UP000095210"/>
    </source>
</evidence>
<dbReference type="InterPro" id="IPR010427">
    <property type="entry name" value="DUF1023"/>
</dbReference>
<evidence type="ECO:0000256" key="1">
    <source>
        <dbReference type="SAM" id="SignalP"/>
    </source>
</evidence>
<dbReference type="Gene3D" id="3.40.50.1820">
    <property type="entry name" value="alpha/beta hydrolase"/>
    <property type="match status" value="1"/>
</dbReference>
<dbReference type="KEGG" id="ahm:TL08_09890"/>
<keyword evidence="1" id="KW-0732">Signal</keyword>
<dbReference type="SUPFAM" id="SSF53474">
    <property type="entry name" value="alpha/beta-Hydrolases"/>
    <property type="match status" value="1"/>
</dbReference>
<feature type="signal peptide" evidence="1">
    <location>
        <begin position="1"/>
        <end position="26"/>
    </location>
</feature>
<dbReference type="EMBL" id="CP014859">
    <property type="protein sequence ID" value="AOS62793.1"/>
    <property type="molecule type" value="Genomic_DNA"/>
</dbReference>
<name>A0AAC9HP06_9PSEU</name>
<accession>A0AAC9HP06</accession>